<dbReference type="InterPro" id="IPR010730">
    <property type="entry name" value="HET"/>
</dbReference>
<dbReference type="OMA" id="TQYLFCE"/>
<accession>C7Z2C3</accession>
<dbReference type="OrthoDB" id="5135333at2759"/>
<dbReference type="VEuPathDB" id="FungiDB:NECHADRAFT_50543"/>
<feature type="domain" description="Heterokaryon incompatibility" evidence="1">
    <location>
        <begin position="182"/>
        <end position="290"/>
    </location>
</feature>
<dbReference type="GeneID" id="9671476"/>
<reference evidence="2 3" key="1">
    <citation type="journal article" date="2009" name="PLoS Genet.">
        <title>The genome of Nectria haematococca: contribution of supernumerary chromosomes to gene expansion.</title>
        <authorList>
            <person name="Coleman J.J."/>
            <person name="Rounsley S.D."/>
            <person name="Rodriguez-Carres M."/>
            <person name="Kuo A."/>
            <person name="Wasmann C.C."/>
            <person name="Grimwood J."/>
            <person name="Schmutz J."/>
            <person name="Taga M."/>
            <person name="White G.J."/>
            <person name="Zhou S."/>
            <person name="Schwartz D.C."/>
            <person name="Freitag M."/>
            <person name="Ma L.J."/>
            <person name="Danchin E.G."/>
            <person name="Henrissat B."/>
            <person name="Coutinho P.M."/>
            <person name="Nelson D.R."/>
            <person name="Straney D."/>
            <person name="Napoli C.A."/>
            <person name="Barker B.M."/>
            <person name="Gribskov M."/>
            <person name="Rep M."/>
            <person name="Kroken S."/>
            <person name="Molnar I."/>
            <person name="Rensing C."/>
            <person name="Kennell J.C."/>
            <person name="Zamora J."/>
            <person name="Farman M.L."/>
            <person name="Selker E.U."/>
            <person name="Salamov A."/>
            <person name="Shapiro H."/>
            <person name="Pangilinan J."/>
            <person name="Lindquist E."/>
            <person name="Lamers C."/>
            <person name="Grigoriev I.V."/>
            <person name="Geiser D.M."/>
            <person name="Covert S.F."/>
            <person name="Temporini E."/>
            <person name="Vanetten H.D."/>
        </authorList>
    </citation>
    <scope>NUCLEOTIDE SEQUENCE [LARGE SCALE GENOMIC DNA]</scope>
    <source>
        <strain evidence="3">ATCC MYA-4622 / CBS 123669 / FGSC 9596 / NRRL 45880 / 77-13-4</strain>
    </source>
</reference>
<sequence length="707" mass="80814">MATLSETSSLVDNFPQWASSCPTCKAIWHQFADPESAPEVNLGSYEEALSTTCPNHKALMQRFIDYVLSMEPRNQSFNMTDVGFRKSEKGFSTTINQSLSKGGYYWNLLLVKKDCVPNHPGNGRLLEPDWADIEIIKKWKHKCVFSHGAKCENPLKVWPARPAWLVDVQRKCIVPGHIPSSYVAISYTYGNHTKPNITTSDFARLQEPFALETTEFSDRVSPIIRHAMYLTSFIDERYLWADALCITHHDPDAASEQLGSMGAIYANAIVTIVATDGDSESGLPGLEGWTFQEYAMAKRKIIFNNLELHWVCRCSVWHEELTSYTEIDEEALTHSNIVMAGFPDDSSLRRYLDAYNQRSLTFDEDALPAVSGLLSVFGRSFQGGFLYGIPEMFFEHSLGWRPDLNGDLQRRIPSGRPIEDQFTSSGLPSWSWLGWKGSVDTRCQTAIRVDSSYITIDGYVEEAFPITEWYTSRSPTDPPERRRRIRSTWYEKRDGYKDFTKPMPSGWTRRDAVTVPSPHNEPRLYPDGCDRYIFQHEALLENWERPLEWYYPFPVGDIQESTPPFMPEQTEYLFCETVKAQLSGYQQDSDQLQYSCELEAKLCDGLGKAVGKLHLNNKDSWDFFPECVNESEKGLLVDVVAVCKLKRCSKTWNREERGFGLPLIKKELYLVLWVEWKDGVAYRLASGEVIAAEWEKLDLEGVSLILN</sequence>
<protein>
    <recommendedName>
        <fullName evidence="1">Heterokaryon incompatibility domain-containing protein</fullName>
    </recommendedName>
</protein>
<dbReference type="RefSeq" id="XP_003047691.1">
    <property type="nucleotide sequence ID" value="XM_003047645.1"/>
</dbReference>
<dbReference type="HOGENOM" id="CLU_003953_2_1_1"/>
<organism evidence="2 3">
    <name type="scientific">Fusarium vanettenii (strain ATCC MYA-4622 / CBS 123669 / FGSC 9596 / NRRL 45880 / 77-13-4)</name>
    <name type="common">Fusarium solani subsp. pisi</name>
    <dbReference type="NCBI Taxonomy" id="660122"/>
    <lineage>
        <taxon>Eukaryota</taxon>
        <taxon>Fungi</taxon>
        <taxon>Dikarya</taxon>
        <taxon>Ascomycota</taxon>
        <taxon>Pezizomycotina</taxon>
        <taxon>Sordariomycetes</taxon>
        <taxon>Hypocreomycetidae</taxon>
        <taxon>Hypocreales</taxon>
        <taxon>Nectriaceae</taxon>
        <taxon>Fusarium</taxon>
        <taxon>Fusarium solani species complex</taxon>
        <taxon>Fusarium vanettenii</taxon>
    </lineage>
</organism>
<evidence type="ECO:0000313" key="2">
    <source>
        <dbReference type="EMBL" id="EEU41978.1"/>
    </source>
</evidence>
<gene>
    <name evidence="2" type="ORF">NECHADRAFT_50543</name>
</gene>
<dbReference type="Proteomes" id="UP000005206">
    <property type="component" value="Chromosome 10"/>
</dbReference>
<dbReference type="InParanoid" id="C7Z2C3"/>
<dbReference type="Pfam" id="PF06985">
    <property type="entry name" value="HET"/>
    <property type="match status" value="1"/>
</dbReference>
<proteinExistence type="predicted"/>
<keyword evidence="3" id="KW-1185">Reference proteome</keyword>
<evidence type="ECO:0000259" key="1">
    <source>
        <dbReference type="Pfam" id="PF06985"/>
    </source>
</evidence>
<name>C7Z2C3_FUSV7</name>
<dbReference type="eggNOG" id="ENOG502SIIC">
    <property type="taxonomic scope" value="Eukaryota"/>
</dbReference>
<evidence type="ECO:0000313" key="3">
    <source>
        <dbReference type="Proteomes" id="UP000005206"/>
    </source>
</evidence>
<dbReference type="AlphaFoldDB" id="C7Z2C3"/>
<dbReference type="EMBL" id="GG698906">
    <property type="protein sequence ID" value="EEU41978.1"/>
    <property type="molecule type" value="Genomic_DNA"/>
</dbReference>
<dbReference type="PANTHER" id="PTHR33112:SF16">
    <property type="entry name" value="HETEROKARYON INCOMPATIBILITY DOMAIN-CONTAINING PROTEIN"/>
    <property type="match status" value="1"/>
</dbReference>
<dbReference type="PANTHER" id="PTHR33112">
    <property type="entry name" value="DOMAIN PROTEIN, PUTATIVE-RELATED"/>
    <property type="match status" value="1"/>
</dbReference>
<dbReference type="KEGG" id="nhe:NECHADRAFT_50543"/>